<name>A0A914R1P2_PAREQ</name>
<feature type="domain" description="C2" evidence="2">
    <location>
        <begin position="19"/>
        <end position="74"/>
    </location>
</feature>
<evidence type="ECO:0000256" key="1">
    <source>
        <dbReference type="SAM" id="MobiDB-lite"/>
    </source>
</evidence>
<evidence type="ECO:0000259" key="2">
    <source>
        <dbReference type="Pfam" id="PF25330"/>
    </source>
</evidence>
<dbReference type="AlphaFoldDB" id="A0A914R1P2"/>
<accession>A0A914R1P2</accession>
<proteinExistence type="predicted"/>
<dbReference type="PANTHER" id="PTHR38626">
    <property type="entry name" value="SKN-1 DEPENDENT ZYGOTIC TRANSCRIPT-RELATED"/>
    <property type="match status" value="1"/>
</dbReference>
<dbReference type="InterPro" id="IPR057569">
    <property type="entry name" value="C2_nem"/>
</dbReference>
<dbReference type="InterPro" id="IPR040426">
    <property type="entry name" value="C05B5.4-like"/>
</dbReference>
<dbReference type="Proteomes" id="UP000887564">
    <property type="component" value="Unplaced"/>
</dbReference>
<dbReference type="WBParaSite" id="PEQ_0000036701-mRNA-1">
    <property type="protein sequence ID" value="PEQ_0000036701-mRNA-1"/>
    <property type="gene ID" value="PEQ_0000036701"/>
</dbReference>
<protein>
    <recommendedName>
        <fullName evidence="2">C2 domain-containing protein</fullName>
    </recommendedName>
</protein>
<evidence type="ECO:0000313" key="4">
    <source>
        <dbReference type="WBParaSite" id="PEQ_0000036701-mRNA-1"/>
    </source>
</evidence>
<dbReference type="Pfam" id="PF25330">
    <property type="entry name" value="C2_nem"/>
    <property type="match status" value="1"/>
</dbReference>
<reference evidence="4" key="1">
    <citation type="submission" date="2022-11" db="UniProtKB">
        <authorList>
            <consortium name="WormBaseParasite"/>
        </authorList>
    </citation>
    <scope>IDENTIFICATION</scope>
</reference>
<dbReference type="PANTHER" id="PTHR38626:SF2">
    <property type="entry name" value="CUB DOMAIN-CONTAINING PROTEIN"/>
    <property type="match status" value="1"/>
</dbReference>
<evidence type="ECO:0000313" key="3">
    <source>
        <dbReference type="Proteomes" id="UP000887564"/>
    </source>
</evidence>
<sequence>MVPYRQNREVGSGLNSRSTEVESDRSRTFVTHWRHGAPADVTLSCEVAGVDPTYGFPRTCDSTANIRMFRKTVDEEFVSLHYSLITLPSEVHQ</sequence>
<organism evidence="3 4">
    <name type="scientific">Parascaris equorum</name>
    <name type="common">Equine roundworm</name>
    <dbReference type="NCBI Taxonomy" id="6256"/>
    <lineage>
        <taxon>Eukaryota</taxon>
        <taxon>Metazoa</taxon>
        <taxon>Ecdysozoa</taxon>
        <taxon>Nematoda</taxon>
        <taxon>Chromadorea</taxon>
        <taxon>Rhabditida</taxon>
        <taxon>Spirurina</taxon>
        <taxon>Ascaridomorpha</taxon>
        <taxon>Ascaridoidea</taxon>
        <taxon>Ascarididae</taxon>
        <taxon>Parascaris</taxon>
    </lineage>
</organism>
<feature type="region of interest" description="Disordered" evidence="1">
    <location>
        <begin position="1"/>
        <end position="23"/>
    </location>
</feature>
<keyword evidence="3" id="KW-1185">Reference proteome</keyword>